<keyword evidence="2" id="KW-0806">Transcription termination</keyword>
<evidence type="ECO:0000313" key="4">
    <source>
        <dbReference type="EMBL" id="KAK1318670.1"/>
    </source>
</evidence>
<reference evidence="4" key="1">
    <citation type="journal article" date="2023" name="Nat. Commun.">
        <title>Diploid and tetraploid genomes of Acorus and the evolution of monocots.</title>
        <authorList>
            <person name="Ma L."/>
            <person name="Liu K.W."/>
            <person name="Li Z."/>
            <person name="Hsiao Y.Y."/>
            <person name="Qi Y."/>
            <person name="Fu T."/>
            <person name="Tang G.D."/>
            <person name="Zhang D."/>
            <person name="Sun W.H."/>
            <person name="Liu D.K."/>
            <person name="Li Y."/>
            <person name="Chen G.Z."/>
            <person name="Liu X.D."/>
            <person name="Liao X.Y."/>
            <person name="Jiang Y.T."/>
            <person name="Yu X."/>
            <person name="Hao Y."/>
            <person name="Huang J."/>
            <person name="Zhao X.W."/>
            <person name="Ke S."/>
            <person name="Chen Y.Y."/>
            <person name="Wu W.L."/>
            <person name="Hsu J.L."/>
            <person name="Lin Y.F."/>
            <person name="Huang M.D."/>
            <person name="Li C.Y."/>
            <person name="Huang L."/>
            <person name="Wang Z.W."/>
            <person name="Zhao X."/>
            <person name="Zhong W.Y."/>
            <person name="Peng D.H."/>
            <person name="Ahmad S."/>
            <person name="Lan S."/>
            <person name="Zhang J.S."/>
            <person name="Tsai W.C."/>
            <person name="Van de Peer Y."/>
            <person name="Liu Z.J."/>
        </authorList>
    </citation>
    <scope>NUCLEOTIDE SEQUENCE</scope>
    <source>
        <strain evidence="4">CP</strain>
    </source>
</reference>
<dbReference type="FunFam" id="1.25.70.10:FF:000001">
    <property type="entry name" value="Mitochondrial transcription termination factor-like"/>
    <property type="match status" value="1"/>
</dbReference>
<organism evidence="4 5">
    <name type="scientific">Acorus calamus</name>
    <name type="common">Sweet flag</name>
    <dbReference type="NCBI Taxonomy" id="4465"/>
    <lineage>
        <taxon>Eukaryota</taxon>
        <taxon>Viridiplantae</taxon>
        <taxon>Streptophyta</taxon>
        <taxon>Embryophyta</taxon>
        <taxon>Tracheophyta</taxon>
        <taxon>Spermatophyta</taxon>
        <taxon>Magnoliopsida</taxon>
        <taxon>Liliopsida</taxon>
        <taxon>Acoraceae</taxon>
        <taxon>Acorus</taxon>
    </lineage>
</organism>
<dbReference type="AlphaFoldDB" id="A0AAV9EZ39"/>
<comment type="caution">
    <text evidence="4">The sequence shown here is derived from an EMBL/GenBank/DDBJ whole genome shotgun (WGS) entry which is preliminary data.</text>
</comment>
<accession>A0AAV9EZ39</accession>
<dbReference type="PANTHER" id="PTHR13068">
    <property type="entry name" value="CGI-12 PROTEIN-RELATED"/>
    <property type="match status" value="1"/>
</dbReference>
<sequence length="379" mass="43002">MLRLLREKLLRVSTHGGGPSSPTPKTTLLCFIHGNPSPKSISNISKSTPTDPKSFTVSYLTSSCGLSPEGALRASKWVTLKTTKNADLVLDFFRNHGLDQIHIAKVITRQPMLLSLHVERILKPKMDFLTRYGFSSSQLVKNLSRSPKVLCQSLENQIIPSFKFLEGVIGKQEDVIASVNRSMDLLHSYSLKRLRLNISYLRDHGVPASQDPNTFRAAVVTIHGMGFNPLSITFAEAVRTVLISKTNWEDKSEIYRNLGWSKDDLLSAFRKHPTCMLLSEKKIRRVFEFFIGKLGWDPSSLSGCPVLLSLDLEKRVIPRCSALQVLLSKGLIKKDMKWNNALIWREKQFLERFVTKYKEEAPELMWTYQHTIESKGTKV</sequence>
<reference evidence="4" key="2">
    <citation type="submission" date="2023-06" db="EMBL/GenBank/DDBJ databases">
        <authorList>
            <person name="Ma L."/>
            <person name="Liu K.-W."/>
            <person name="Li Z."/>
            <person name="Hsiao Y.-Y."/>
            <person name="Qi Y."/>
            <person name="Fu T."/>
            <person name="Tang G."/>
            <person name="Zhang D."/>
            <person name="Sun W.-H."/>
            <person name="Liu D.-K."/>
            <person name="Li Y."/>
            <person name="Chen G.-Z."/>
            <person name="Liu X.-D."/>
            <person name="Liao X.-Y."/>
            <person name="Jiang Y.-T."/>
            <person name="Yu X."/>
            <person name="Hao Y."/>
            <person name="Huang J."/>
            <person name="Zhao X.-W."/>
            <person name="Ke S."/>
            <person name="Chen Y.-Y."/>
            <person name="Wu W.-L."/>
            <person name="Hsu J.-L."/>
            <person name="Lin Y.-F."/>
            <person name="Huang M.-D."/>
            <person name="Li C.-Y."/>
            <person name="Huang L."/>
            <person name="Wang Z.-W."/>
            <person name="Zhao X."/>
            <person name="Zhong W.-Y."/>
            <person name="Peng D.-H."/>
            <person name="Ahmad S."/>
            <person name="Lan S."/>
            <person name="Zhang J.-S."/>
            <person name="Tsai W.-C."/>
            <person name="Van De Peer Y."/>
            <person name="Liu Z.-J."/>
        </authorList>
    </citation>
    <scope>NUCLEOTIDE SEQUENCE</scope>
    <source>
        <strain evidence="4">CP</strain>
        <tissue evidence="4">Leaves</tissue>
    </source>
</reference>
<evidence type="ECO:0000256" key="1">
    <source>
        <dbReference type="ARBA" id="ARBA00007692"/>
    </source>
</evidence>
<dbReference type="GO" id="GO:0003676">
    <property type="term" value="F:nucleic acid binding"/>
    <property type="evidence" value="ECO:0007669"/>
    <property type="project" value="InterPro"/>
</dbReference>
<keyword evidence="5" id="KW-1185">Reference proteome</keyword>
<keyword evidence="2" id="KW-0804">Transcription</keyword>
<evidence type="ECO:0000256" key="3">
    <source>
        <dbReference type="ARBA" id="ARBA00022946"/>
    </source>
</evidence>
<dbReference type="Pfam" id="PF02536">
    <property type="entry name" value="mTERF"/>
    <property type="match status" value="2"/>
</dbReference>
<dbReference type="Proteomes" id="UP001180020">
    <property type="component" value="Unassembled WGS sequence"/>
</dbReference>
<name>A0AAV9EZ39_ACOCL</name>
<comment type="similarity">
    <text evidence="1">Belongs to the mTERF family.</text>
</comment>
<dbReference type="SMART" id="SM00733">
    <property type="entry name" value="Mterf"/>
    <property type="match status" value="5"/>
</dbReference>
<proteinExistence type="inferred from homology"/>
<gene>
    <name evidence="4" type="ORF">QJS10_CPB04g00425</name>
</gene>
<dbReference type="InterPro" id="IPR003690">
    <property type="entry name" value="MTERF"/>
</dbReference>
<dbReference type="GO" id="GO:0006353">
    <property type="term" value="P:DNA-templated transcription termination"/>
    <property type="evidence" value="ECO:0007669"/>
    <property type="project" value="UniProtKB-KW"/>
</dbReference>
<keyword evidence="3" id="KW-0809">Transit peptide</keyword>
<keyword evidence="2" id="KW-0805">Transcription regulation</keyword>
<protein>
    <submittedName>
        <fullName evidence="4">Uncharacterized protein</fullName>
    </submittedName>
</protein>
<dbReference type="InterPro" id="IPR038538">
    <property type="entry name" value="MTERF_sf"/>
</dbReference>
<dbReference type="Gene3D" id="1.25.70.10">
    <property type="entry name" value="Transcription termination factor 3, mitochondrial"/>
    <property type="match status" value="1"/>
</dbReference>
<evidence type="ECO:0000256" key="2">
    <source>
        <dbReference type="ARBA" id="ARBA00022472"/>
    </source>
</evidence>
<dbReference type="EMBL" id="JAUJYO010000004">
    <property type="protein sequence ID" value="KAK1318670.1"/>
    <property type="molecule type" value="Genomic_DNA"/>
</dbReference>
<dbReference type="PANTHER" id="PTHR13068:SF236">
    <property type="entry name" value="OS02G0749800 PROTEIN"/>
    <property type="match status" value="1"/>
</dbReference>
<evidence type="ECO:0000313" key="5">
    <source>
        <dbReference type="Proteomes" id="UP001180020"/>
    </source>
</evidence>